<evidence type="ECO:0000256" key="1">
    <source>
        <dbReference type="ARBA" id="ARBA00022722"/>
    </source>
</evidence>
<accession>A0A1X7USN8</accession>
<evidence type="ECO:0000256" key="6">
    <source>
        <dbReference type="ARBA" id="ARBA00022908"/>
    </source>
</evidence>
<dbReference type="InterPro" id="IPR012337">
    <property type="entry name" value="RNaseH-like_sf"/>
</dbReference>
<dbReference type="GO" id="GO:0003887">
    <property type="term" value="F:DNA-directed DNA polymerase activity"/>
    <property type="evidence" value="ECO:0007669"/>
    <property type="project" value="UniProtKB-KW"/>
</dbReference>
<keyword evidence="2" id="KW-0479">Metal-binding</keyword>
<keyword evidence="8" id="KW-0239">DNA-directed DNA polymerase</keyword>
<keyword evidence="7" id="KW-0695">RNA-directed DNA polymerase</keyword>
<keyword evidence="4" id="KW-0378">Hydrolase</keyword>
<evidence type="ECO:0000256" key="5">
    <source>
        <dbReference type="ARBA" id="ARBA00022842"/>
    </source>
</evidence>
<dbReference type="GO" id="GO:0006310">
    <property type="term" value="P:DNA recombination"/>
    <property type="evidence" value="ECO:0007669"/>
    <property type="project" value="UniProtKB-KW"/>
</dbReference>
<sequence length="72" mass="7953">MSCQPHILPAQNAVAEGINCALMESACATMAQASLPECYWAEAGSTAVYLRNCLPTRSIEEKVTPFKKWYEK</sequence>
<keyword evidence="8" id="KW-0808">Transferase</keyword>
<dbReference type="SUPFAM" id="SSF53098">
    <property type="entry name" value="Ribonuclease H-like"/>
    <property type="match status" value="1"/>
</dbReference>
<dbReference type="GO" id="GO:0016787">
    <property type="term" value="F:hydrolase activity"/>
    <property type="evidence" value="ECO:0007669"/>
    <property type="project" value="UniProtKB-KW"/>
</dbReference>
<evidence type="ECO:0000256" key="2">
    <source>
        <dbReference type="ARBA" id="ARBA00022723"/>
    </source>
</evidence>
<keyword evidence="9" id="KW-0233">DNA recombination</keyword>
<dbReference type="InterPro" id="IPR039537">
    <property type="entry name" value="Retrotran_Ty1/copia-like"/>
</dbReference>
<keyword evidence="1" id="KW-0540">Nuclease</keyword>
<name>A0A1X7USN8_AMPQE</name>
<protein>
    <recommendedName>
        <fullName evidence="11">Integrase catalytic domain-containing protein</fullName>
    </recommendedName>
</protein>
<keyword evidence="6" id="KW-0229">DNA integration</keyword>
<dbReference type="GO" id="GO:0015074">
    <property type="term" value="P:DNA integration"/>
    <property type="evidence" value="ECO:0007669"/>
    <property type="project" value="UniProtKB-KW"/>
</dbReference>
<proteinExistence type="predicted"/>
<dbReference type="EnsemblMetazoa" id="Aqu2.1.30793_001">
    <property type="protein sequence ID" value="Aqu2.1.30793_001"/>
    <property type="gene ID" value="Aqu2.1.30793"/>
</dbReference>
<keyword evidence="8" id="KW-0548">Nucleotidyltransferase</keyword>
<dbReference type="AlphaFoldDB" id="A0A1X7USN8"/>
<reference evidence="10" key="1">
    <citation type="submission" date="2017-05" db="UniProtKB">
        <authorList>
            <consortium name="EnsemblMetazoa"/>
        </authorList>
    </citation>
    <scope>IDENTIFICATION</scope>
</reference>
<evidence type="ECO:0008006" key="11">
    <source>
        <dbReference type="Google" id="ProtNLM"/>
    </source>
</evidence>
<keyword evidence="5" id="KW-0460">Magnesium</keyword>
<evidence type="ECO:0000256" key="7">
    <source>
        <dbReference type="ARBA" id="ARBA00022918"/>
    </source>
</evidence>
<evidence type="ECO:0000256" key="9">
    <source>
        <dbReference type="ARBA" id="ARBA00023172"/>
    </source>
</evidence>
<organism evidence="10">
    <name type="scientific">Amphimedon queenslandica</name>
    <name type="common">Sponge</name>
    <dbReference type="NCBI Taxonomy" id="400682"/>
    <lineage>
        <taxon>Eukaryota</taxon>
        <taxon>Metazoa</taxon>
        <taxon>Porifera</taxon>
        <taxon>Demospongiae</taxon>
        <taxon>Heteroscleromorpha</taxon>
        <taxon>Haplosclerida</taxon>
        <taxon>Niphatidae</taxon>
        <taxon>Amphimedon</taxon>
    </lineage>
</organism>
<evidence type="ECO:0000256" key="8">
    <source>
        <dbReference type="ARBA" id="ARBA00022932"/>
    </source>
</evidence>
<dbReference type="PANTHER" id="PTHR42648">
    <property type="entry name" value="TRANSPOSASE, PUTATIVE-RELATED"/>
    <property type="match status" value="1"/>
</dbReference>
<dbReference type="PANTHER" id="PTHR42648:SF11">
    <property type="entry name" value="TRANSPOSON TY4-P GAG-POL POLYPROTEIN"/>
    <property type="match status" value="1"/>
</dbReference>
<dbReference type="GO" id="GO:0004519">
    <property type="term" value="F:endonuclease activity"/>
    <property type="evidence" value="ECO:0007669"/>
    <property type="project" value="UniProtKB-KW"/>
</dbReference>
<evidence type="ECO:0000256" key="3">
    <source>
        <dbReference type="ARBA" id="ARBA00022759"/>
    </source>
</evidence>
<keyword evidence="3" id="KW-0255">Endonuclease</keyword>
<evidence type="ECO:0000256" key="4">
    <source>
        <dbReference type="ARBA" id="ARBA00022801"/>
    </source>
</evidence>
<dbReference type="GO" id="GO:0046872">
    <property type="term" value="F:metal ion binding"/>
    <property type="evidence" value="ECO:0007669"/>
    <property type="project" value="UniProtKB-KW"/>
</dbReference>
<evidence type="ECO:0000313" key="10">
    <source>
        <dbReference type="EnsemblMetazoa" id="Aqu2.1.30793_001"/>
    </source>
</evidence>
<dbReference type="GO" id="GO:0003964">
    <property type="term" value="F:RNA-directed DNA polymerase activity"/>
    <property type="evidence" value="ECO:0007669"/>
    <property type="project" value="UniProtKB-KW"/>
</dbReference>
<dbReference type="InParanoid" id="A0A1X7USN8"/>